<evidence type="ECO:0000313" key="1">
    <source>
        <dbReference type="EMBL" id="QHS96926.1"/>
    </source>
</evidence>
<dbReference type="AlphaFoldDB" id="A0A6C0BXH3"/>
<proteinExistence type="predicted"/>
<reference evidence="1" key="1">
    <citation type="journal article" date="2020" name="Nature">
        <title>Giant virus diversity and host interactions through global metagenomics.</title>
        <authorList>
            <person name="Schulz F."/>
            <person name="Roux S."/>
            <person name="Paez-Espino D."/>
            <person name="Jungbluth S."/>
            <person name="Walsh D.A."/>
            <person name="Denef V.J."/>
            <person name="McMahon K.D."/>
            <person name="Konstantinidis K.T."/>
            <person name="Eloe-Fadrosh E.A."/>
            <person name="Kyrpides N.C."/>
            <person name="Woyke T."/>
        </authorList>
    </citation>
    <scope>NUCLEOTIDE SEQUENCE</scope>
    <source>
        <strain evidence="1">GVMAG-M-3300020166-5</strain>
    </source>
</reference>
<dbReference type="EMBL" id="MN739281">
    <property type="protein sequence ID" value="QHS96926.1"/>
    <property type="molecule type" value="Genomic_DNA"/>
</dbReference>
<sequence length="238" mass="27436">MQTAHMVNSLKTFMLTRDAWNIENPQKSINNTRGVSKNTKVSAKPEKIKDVFLIPSHKDKLFWCFYILKFGEDSYDSVYKNVFKTEKAFKLNAAEDLINNETLIKAHKLKRINIENDLINEKTITISCLYALCLIYKVNILYIVNRTFYKFIGDAGASVNVLKKDKKGDIGIVTKINVDTITNDFYEILNHAKPILSFSAYKLAELQEIAHKVEVTLINELGKKKTKKKLYEDILTKF</sequence>
<protein>
    <submittedName>
        <fullName evidence="1">Uncharacterized protein</fullName>
    </submittedName>
</protein>
<name>A0A6C0BXH3_9ZZZZ</name>
<organism evidence="1">
    <name type="scientific">viral metagenome</name>
    <dbReference type="NCBI Taxonomy" id="1070528"/>
    <lineage>
        <taxon>unclassified sequences</taxon>
        <taxon>metagenomes</taxon>
        <taxon>organismal metagenomes</taxon>
    </lineage>
</organism>
<accession>A0A6C0BXH3</accession>